<sequence>MASYWLGRLPTPNFQRYSNKCLTAPSKGARILALNRRFFVVRQHLRKNSESHRRLGNCTRLLTLYEPALIALGLPTPKQNWTFLLDTSVPESLRPPAFGQWYTSFFDHADILDKLSWILASPYRVPTFFNDLPLSIQHYGEDAAGGPAIFDLLEANSGAYRKAFFDAEVFPSMKRSFVCGDKTGAFAIAALWAVQDDEKELRSANAKPVKYKIISGANHFVHICLLNLHPMVQTETPLLGALG</sequence>
<dbReference type="GeneID" id="85360808"/>
<dbReference type="RefSeq" id="XP_060332386.1">
    <property type="nucleotide sequence ID" value="XM_060477260.1"/>
</dbReference>
<reference evidence="1" key="1">
    <citation type="submission" date="2023-06" db="EMBL/GenBank/DDBJ databases">
        <authorList>
            <consortium name="Lawrence Berkeley National Laboratory"/>
            <person name="Ahrendt S."/>
            <person name="Sahu N."/>
            <person name="Indic B."/>
            <person name="Wong-Bajracharya J."/>
            <person name="Merenyi Z."/>
            <person name="Ke H.-M."/>
            <person name="Monk M."/>
            <person name="Kocsube S."/>
            <person name="Drula E."/>
            <person name="Lipzen A."/>
            <person name="Balint B."/>
            <person name="Henrissat B."/>
            <person name="Andreopoulos B."/>
            <person name="Martin F.M."/>
            <person name="Harder C.B."/>
            <person name="Rigling D."/>
            <person name="Ford K.L."/>
            <person name="Foster G.D."/>
            <person name="Pangilinan J."/>
            <person name="Papanicolaou A."/>
            <person name="Barry K."/>
            <person name="LaButti K."/>
            <person name="Viragh M."/>
            <person name="Koriabine M."/>
            <person name="Yan M."/>
            <person name="Riley R."/>
            <person name="Champramary S."/>
            <person name="Plett K.L."/>
            <person name="Tsai I.J."/>
            <person name="Slot J."/>
            <person name="Sipos G."/>
            <person name="Plett J."/>
            <person name="Nagy L.G."/>
            <person name="Grigoriev I.V."/>
        </authorList>
    </citation>
    <scope>NUCLEOTIDE SEQUENCE</scope>
    <source>
        <strain evidence="1">CCBAS 213</strain>
    </source>
</reference>
<evidence type="ECO:0000313" key="2">
    <source>
        <dbReference type="Proteomes" id="UP001175211"/>
    </source>
</evidence>
<accession>A0AA39KHN2</accession>
<evidence type="ECO:0008006" key="3">
    <source>
        <dbReference type="Google" id="ProtNLM"/>
    </source>
</evidence>
<gene>
    <name evidence="1" type="ORF">EV420DRAFT_1641603</name>
</gene>
<keyword evidence="2" id="KW-1185">Reference proteome</keyword>
<organism evidence="1 2">
    <name type="scientific">Armillaria tabescens</name>
    <name type="common">Ringless honey mushroom</name>
    <name type="synonym">Agaricus tabescens</name>
    <dbReference type="NCBI Taxonomy" id="1929756"/>
    <lineage>
        <taxon>Eukaryota</taxon>
        <taxon>Fungi</taxon>
        <taxon>Dikarya</taxon>
        <taxon>Basidiomycota</taxon>
        <taxon>Agaricomycotina</taxon>
        <taxon>Agaricomycetes</taxon>
        <taxon>Agaricomycetidae</taxon>
        <taxon>Agaricales</taxon>
        <taxon>Marasmiineae</taxon>
        <taxon>Physalacriaceae</taxon>
        <taxon>Desarmillaria</taxon>
    </lineage>
</organism>
<evidence type="ECO:0000313" key="1">
    <source>
        <dbReference type="EMBL" id="KAK0460260.1"/>
    </source>
</evidence>
<dbReference type="EMBL" id="JAUEPS010000013">
    <property type="protein sequence ID" value="KAK0460260.1"/>
    <property type="molecule type" value="Genomic_DNA"/>
</dbReference>
<name>A0AA39KHN2_ARMTA</name>
<protein>
    <recommendedName>
        <fullName evidence="3">Alpha/beta-hydrolase</fullName>
    </recommendedName>
</protein>
<dbReference type="AlphaFoldDB" id="A0AA39KHN2"/>
<comment type="caution">
    <text evidence="1">The sequence shown here is derived from an EMBL/GenBank/DDBJ whole genome shotgun (WGS) entry which is preliminary data.</text>
</comment>
<proteinExistence type="predicted"/>
<dbReference type="Proteomes" id="UP001175211">
    <property type="component" value="Unassembled WGS sequence"/>
</dbReference>